<dbReference type="InterPro" id="IPR006219">
    <property type="entry name" value="DAHP_synth_1"/>
</dbReference>
<sequence>MTVDLDTAAEPTTGTDLDPAHTSDLNIAEFRPLPSPAELLTELPLGHDRAELVTRSRDEVRAILSGLDDRMLAVVGPCSVHDPSAALEYARLLAPVAERLREDVCVVMRVYFEKPRTTVGWKGLINDPGLDESYDVPRGLRVARTLLLDVLDTGLPVGCEFLEPTSPQYIADTVSWGAIGARTTESQVHRELASGLSMPIGFKNGTDGNVQVAVDGCGSARAGHVFFGTDPSGLSAVVRTTGNPDPHVILRGGRGGTNYGPEDVAAAVALLEKAGLPARLMVDASHANSGKSHVRQAEVARELGAQIADGSESVAAVMLESFLVAGNQSIDAQPLTYGQSVTDACMDWATTETLLEDLAAAVRARRAR</sequence>
<evidence type="ECO:0000256" key="8">
    <source>
        <dbReference type="PIRNR" id="PIRNR001361"/>
    </source>
</evidence>
<dbReference type="PIRSF" id="PIRSF001361">
    <property type="entry name" value="DAHP_synthase"/>
    <property type="match status" value="1"/>
</dbReference>
<dbReference type="GO" id="GO:0008652">
    <property type="term" value="P:amino acid biosynthetic process"/>
    <property type="evidence" value="ECO:0007669"/>
    <property type="project" value="UniProtKB-KW"/>
</dbReference>
<reference evidence="11" key="1">
    <citation type="submission" date="2022-08" db="EMBL/GenBank/DDBJ databases">
        <title>Genome analysis of Corynebacteriales strain.</title>
        <authorList>
            <person name="Lee S.D."/>
        </authorList>
    </citation>
    <scope>NUCLEOTIDE SEQUENCE</scope>
    <source>
        <strain evidence="11">D3-21</strain>
    </source>
</reference>
<dbReference type="PANTHER" id="PTHR21225:SF12">
    <property type="entry name" value="PHOSPHO-2-DEHYDRO-3-DEOXYHEPTONATE ALDOLASE, TYROSINE-INHIBITED"/>
    <property type="match status" value="1"/>
</dbReference>
<feature type="domain" description="DAHP synthetase I/KDSA" evidence="10">
    <location>
        <begin position="62"/>
        <end position="355"/>
    </location>
</feature>
<dbReference type="PANTHER" id="PTHR21225">
    <property type="entry name" value="PHOSPHO-2-DEHYDRO-3-DEOXYHEPTONATE ALDOLASE DAHP SYNTHETASE"/>
    <property type="match status" value="1"/>
</dbReference>
<dbReference type="AlphaFoldDB" id="A0A9X4M0S1"/>
<evidence type="ECO:0000256" key="6">
    <source>
        <dbReference type="ARBA" id="ARBA00023141"/>
    </source>
</evidence>
<dbReference type="SUPFAM" id="SSF51569">
    <property type="entry name" value="Aldolase"/>
    <property type="match status" value="1"/>
</dbReference>
<comment type="function">
    <text evidence="1 8">Stereospecific condensation of phosphoenolpyruvate (PEP) and D-erythrose-4-phosphate (E4P) giving rise to 3-deoxy-D-arabino-heptulosonate-7-phosphate (DAHP).</text>
</comment>
<proteinExistence type="inferred from homology"/>
<dbReference type="NCBIfam" id="TIGR00034">
    <property type="entry name" value="aroFGH"/>
    <property type="match status" value="1"/>
</dbReference>
<dbReference type="InterPro" id="IPR013785">
    <property type="entry name" value="Aldolase_TIM"/>
</dbReference>
<keyword evidence="12" id="KW-1185">Reference proteome</keyword>
<dbReference type="GO" id="GO:0003849">
    <property type="term" value="F:3-deoxy-7-phosphoheptulonate synthase activity"/>
    <property type="evidence" value="ECO:0007669"/>
    <property type="project" value="UniProtKB-EC"/>
</dbReference>
<evidence type="ECO:0000259" key="10">
    <source>
        <dbReference type="Pfam" id="PF00793"/>
    </source>
</evidence>
<dbReference type="NCBIfam" id="NF009395">
    <property type="entry name" value="PRK12755.1"/>
    <property type="match status" value="1"/>
</dbReference>
<keyword evidence="4 8" id="KW-0028">Amino-acid biosynthesis</keyword>
<evidence type="ECO:0000256" key="9">
    <source>
        <dbReference type="SAM" id="MobiDB-lite"/>
    </source>
</evidence>
<keyword evidence="5 8" id="KW-0808">Transferase</keyword>
<gene>
    <name evidence="11" type="ORF">NVS88_09025</name>
</gene>
<evidence type="ECO:0000256" key="1">
    <source>
        <dbReference type="ARBA" id="ARBA00003726"/>
    </source>
</evidence>
<dbReference type="EMBL" id="JANRHA010000005">
    <property type="protein sequence ID" value="MDG3014699.1"/>
    <property type="molecule type" value="Genomic_DNA"/>
</dbReference>
<evidence type="ECO:0000256" key="3">
    <source>
        <dbReference type="ARBA" id="ARBA00007985"/>
    </source>
</evidence>
<dbReference type="FunFam" id="3.20.20.70:FF:000005">
    <property type="entry name" value="Phospho-2-dehydro-3-deoxyheptonate aldolase"/>
    <property type="match status" value="1"/>
</dbReference>
<accession>A0A9X4M0S1</accession>
<feature type="region of interest" description="Disordered" evidence="9">
    <location>
        <begin position="1"/>
        <end position="21"/>
    </location>
</feature>
<dbReference type="GO" id="GO:0005737">
    <property type="term" value="C:cytoplasm"/>
    <property type="evidence" value="ECO:0007669"/>
    <property type="project" value="TreeGrafter"/>
</dbReference>
<evidence type="ECO:0000313" key="12">
    <source>
        <dbReference type="Proteomes" id="UP001152755"/>
    </source>
</evidence>
<dbReference type="Proteomes" id="UP001152755">
    <property type="component" value="Unassembled WGS sequence"/>
</dbReference>
<evidence type="ECO:0000256" key="2">
    <source>
        <dbReference type="ARBA" id="ARBA00004688"/>
    </source>
</evidence>
<name>A0A9X4M0S1_9ACTN</name>
<comment type="pathway">
    <text evidence="2 8">Metabolic intermediate biosynthesis; chorismate biosynthesis; chorismate from D-erythrose 4-phosphate and phosphoenolpyruvate: step 1/7.</text>
</comment>
<dbReference type="Gene3D" id="3.20.20.70">
    <property type="entry name" value="Aldolase class I"/>
    <property type="match status" value="1"/>
</dbReference>
<evidence type="ECO:0000313" key="11">
    <source>
        <dbReference type="EMBL" id="MDG3014699.1"/>
    </source>
</evidence>
<dbReference type="Pfam" id="PF00793">
    <property type="entry name" value="DAHP_synth_1"/>
    <property type="match status" value="1"/>
</dbReference>
<evidence type="ECO:0000256" key="4">
    <source>
        <dbReference type="ARBA" id="ARBA00022605"/>
    </source>
</evidence>
<keyword evidence="6 8" id="KW-0057">Aromatic amino acid biosynthesis</keyword>
<comment type="catalytic activity">
    <reaction evidence="7 8">
        <text>D-erythrose 4-phosphate + phosphoenolpyruvate + H2O = 7-phospho-2-dehydro-3-deoxy-D-arabino-heptonate + phosphate</text>
        <dbReference type="Rhea" id="RHEA:14717"/>
        <dbReference type="ChEBI" id="CHEBI:15377"/>
        <dbReference type="ChEBI" id="CHEBI:16897"/>
        <dbReference type="ChEBI" id="CHEBI:43474"/>
        <dbReference type="ChEBI" id="CHEBI:58394"/>
        <dbReference type="ChEBI" id="CHEBI:58702"/>
        <dbReference type="EC" id="2.5.1.54"/>
    </reaction>
</comment>
<comment type="similarity">
    <text evidence="3 8">Belongs to the class-I DAHP synthase family.</text>
</comment>
<evidence type="ECO:0000256" key="7">
    <source>
        <dbReference type="ARBA" id="ARBA00047508"/>
    </source>
</evidence>
<dbReference type="RefSeq" id="WP_332519719.1">
    <property type="nucleotide sequence ID" value="NZ_JANRHA010000005.1"/>
</dbReference>
<dbReference type="EC" id="2.5.1.54" evidence="8"/>
<dbReference type="InterPro" id="IPR006218">
    <property type="entry name" value="DAHP1/KDSA"/>
</dbReference>
<comment type="caution">
    <text evidence="11">The sequence shown here is derived from an EMBL/GenBank/DDBJ whole genome shotgun (WGS) entry which is preliminary data.</text>
</comment>
<dbReference type="GO" id="GO:0009073">
    <property type="term" value="P:aromatic amino acid family biosynthetic process"/>
    <property type="evidence" value="ECO:0007669"/>
    <property type="project" value="UniProtKB-KW"/>
</dbReference>
<evidence type="ECO:0000256" key="5">
    <source>
        <dbReference type="ARBA" id="ARBA00022679"/>
    </source>
</evidence>
<organism evidence="11 12">
    <name type="scientific">Speluncibacter jeojiensis</name>
    <dbReference type="NCBI Taxonomy" id="2710754"/>
    <lineage>
        <taxon>Bacteria</taxon>
        <taxon>Bacillati</taxon>
        <taxon>Actinomycetota</taxon>
        <taxon>Actinomycetes</taxon>
        <taxon>Mycobacteriales</taxon>
        <taxon>Speluncibacteraceae</taxon>
        <taxon>Speluncibacter</taxon>
    </lineage>
</organism>
<protein>
    <recommendedName>
        <fullName evidence="8">Phospho-2-dehydro-3-deoxyheptonate aldolase</fullName>
        <ecNumber evidence="8">2.5.1.54</ecNumber>
    </recommendedName>
</protein>